<dbReference type="AlphaFoldDB" id="A0A8X7BHM1"/>
<evidence type="ECO:0008006" key="4">
    <source>
        <dbReference type="Google" id="ProtNLM"/>
    </source>
</evidence>
<dbReference type="InterPro" id="IPR013783">
    <property type="entry name" value="Ig-like_fold"/>
</dbReference>
<feature type="compositionally biased region" description="Polar residues" evidence="1">
    <location>
        <begin position="19"/>
        <end position="38"/>
    </location>
</feature>
<protein>
    <recommendedName>
        <fullName evidence="4">Ig-like domain-containing protein</fullName>
    </recommendedName>
</protein>
<dbReference type="EMBL" id="BMAU01021394">
    <property type="protein sequence ID" value="GFY30799.1"/>
    <property type="molecule type" value="Genomic_DNA"/>
</dbReference>
<name>A0A8X7BHM1_TRICX</name>
<sequence length="98" mass="11149">MVKISWSYSNETLPFGRVKSSSYPQGTQPPRMSDTRSSINVRQGTSAELTCVAQAYPLPNYKGFVRNKIDFKDQRFSKRTCYRKDADRAVANKSCEIS</sequence>
<dbReference type="Gene3D" id="2.60.40.10">
    <property type="entry name" value="Immunoglobulins"/>
    <property type="match status" value="1"/>
</dbReference>
<dbReference type="Proteomes" id="UP000887159">
    <property type="component" value="Unassembled WGS sequence"/>
</dbReference>
<evidence type="ECO:0000313" key="2">
    <source>
        <dbReference type="EMBL" id="GFY30799.1"/>
    </source>
</evidence>
<evidence type="ECO:0000313" key="3">
    <source>
        <dbReference type="Proteomes" id="UP000887159"/>
    </source>
</evidence>
<feature type="region of interest" description="Disordered" evidence="1">
    <location>
        <begin position="18"/>
        <end position="38"/>
    </location>
</feature>
<accession>A0A8X7BHM1</accession>
<evidence type="ECO:0000256" key="1">
    <source>
        <dbReference type="SAM" id="MobiDB-lite"/>
    </source>
</evidence>
<keyword evidence="3" id="KW-1185">Reference proteome</keyword>
<comment type="caution">
    <text evidence="2">The sequence shown here is derived from an EMBL/GenBank/DDBJ whole genome shotgun (WGS) entry which is preliminary data.</text>
</comment>
<reference evidence="2" key="1">
    <citation type="submission" date="2020-08" db="EMBL/GenBank/DDBJ databases">
        <title>Multicomponent nature underlies the extraordinary mechanical properties of spider dragline silk.</title>
        <authorList>
            <person name="Kono N."/>
            <person name="Nakamura H."/>
            <person name="Mori M."/>
            <person name="Yoshida Y."/>
            <person name="Ohtoshi R."/>
            <person name="Malay A.D."/>
            <person name="Moran D.A.P."/>
            <person name="Tomita M."/>
            <person name="Numata K."/>
            <person name="Arakawa K."/>
        </authorList>
    </citation>
    <scope>NUCLEOTIDE SEQUENCE</scope>
</reference>
<proteinExistence type="predicted"/>
<gene>
    <name evidence="2" type="ORF">TNCV_3119591</name>
</gene>
<organism evidence="2 3">
    <name type="scientific">Trichonephila clavipes</name>
    <name type="common">Golden silk orbweaver</name>
    <name type="synonym">Nephila clavipes</name>
    <dbReference type="NCBI Taxonomy" id="2585209"/>
    <lineage>
        <taxon>Eukaryota</taxon>
        <taxon>Metazoa</taxon>
        <taxon>Ecdysozoa</taxon>
        <taxon>Arthropoda</taxon>
        <taxon>Chelicerata</taxon>
        <taxon>Arachnida</taxon>
        <taxon>Araneae</taxon>
        <taxon>Araneomorphae</taxon>
        <taxon>Entelegynae</taxon>
        <taxon>Araneoidea</taxon>
        <taxon>Nephilidae</taxon>
        <taxon>Trichonephila</taxon>
    </lineage>
</organism>